<feature type="compositionally biased region" description="Basic and acidic residues" evidence="1">
    <location>
        <begin position="64"/>
        <end position="75"/>
    </location>
</feature>
<proteinExistence type="predicted"/>
<evidence type="ECO:0000313" key="3">
    <source>
        <dbReference type="Proteomes" id="UP001430953"/>
    </source>
</evidence>
<protein>
    <submittedName>
        <fullName evidence="2">Uncharacterized protein</fullName>
    </submittedName>
</protein>
<gene>
    <name evidence="2" type="ORF">PUN28_009757</name>
</gene>
<keyword evidence="3" id="KW-1185">Reference proteome</keyword>
<name>A0AAW2FME3_9HYME</name>
<sequence length="92" mass="10732">MEVIQQQQPQQQQQLQSQQQQQQQSEQQNLDKAAGSDQPPLRDARKGHGRGRNRASWYNRQNRGRGERGGREGRGGRCGFHVDYYLSIFIFF</sequence>
<organism evidence="2 3">
    <name type="scientific">Cardiocondyla obscurior</name>
    <dbReference type="NCBI Taxonomy" id="286306"/>
    <lineage>
        <taxon>Eukaryota</taxon>
        <taxon>Metazoa</taxon>
        <taxon>Ecdysozoa</taxon>
        <taxon>Arthropoda</taxon>
        <taxon>Hexapoda</taxon>
        <taxon>Insecta</taxon>
        <taxon>Pterygota</taxon>
        <taxon>Neoptera</taxon>
        <taxon>Endopterygota</taxon>
        <taxon>Hymenoptera</taxon>
        <taxon>Apocrita</taxon>
        <taxon>Aculeata</taxon>
        <taxon>Formicoidea</taxon>
        <taxon>Formicidae</taxon>
        <taxon>Myrmicinae</taxon>
        <taxon>Cardiocondyla</taxon>
    </lineage>
</organism>
<comment type="caution">
    <text evidence="2">The sequence shown here is derived from an EMBL/GenBank/DDBJ whole genome shotgun (WGS) entry which is preliminary data.</text>
</comment>
<evidence type="ECO:0000313" key="2">
    <source>
        <dbReference type="EMBL" id="KAL0116363.1"/>
    </source>
</evidence>
<dbReference type="Proteomes" id="UP001430953">
    <property type="component" value="Unassembled WGS sequence"/>
</dbReference>
<dbReference type="AlphaFoldDB" id="A0AAW2FME3"/>
<reference evidence="2 3" key="1">
    <citation type="submission" date="2023-03" db="EMBL/GenBank/DDBJ databases">
        <title>High recombination rates correlate with genetic variation in Cardiocondyla obscurior ants.</title>
        <authorList>
            <person name="Errbii M."/>
        </authorList>
    </citation>
    <scope>NUCLEOTIDE SEQUENCE [LARGE SCALE GENOMIC DNA]</scope>
    <source>
        <strain evidence="2">Alpha-2009</strain>
        <tissue evidence="2">Whole body</tissue>
    </source>
</reference>
<dbReference type="EMBL" id="JADYXP020000009">
    <property type="protein sequence ID" value="KAL0116363.1"/>
    <property type="molecule type" value="Genomic_DNA"/>
</dbReference>
<feature type="region of interest" description="Disordered" evidence="1">
    <location>
        <begin position="1"/>
        <end position="77"/>
    </location>
</feature>
<accession>A0AAW2FME3</accession>
<evidence type="ECO:0000256" key="1">
    <source>
        <dbReference type="SAM" id="MobiDB-lite"/>
    </source>
</evidence>
<feature type="compositionally biased region" description="Low complexity" evidence="1">
    <location>
        <begin position="1"/>
        <end position="28"/>
    </location>
</feature>